<keyword evidence="3" id="KW-0413">Isomerase</keyword>
<gene>
    <name evidence="3" type="ORF">ACFQMH_00325</name>
</gene>
<dbReference type="Gene3D" id="3.30.1050.20">
    <property type="match status" value="1"/>
</dbReference>
<dbReference type="GO" id="GO:0016853">
    <property type="term" value="F:isomerase activity"/>
    <property type="evidence" value="ECO:0007669"/>
    <property type="project" value="UniProtKB-KW"/>
</dbReference>
<reference evidence="4" key="1">
    <citation type="journal article" date="2019" name="Int. J. Syst. Evol. Microbiol.">
        <title>The Global Catalogue of Microorganisms (GCM) 10K type strain sequencing project: providing services to taxonomists for standard genome sequencing and annotation.</title>
        <authorList>
            <consortium name="The Broad Institute Genomics Platform"/>
            <consortium name="The Broad Institute Genome Sequencing Center for Infectious Disease"/>
            <person name="Wu L."/>
            <person name="Ma J."/>
        </authorList>
    </citation>
    <scope>NUCLEOTIDE SEQUENCE [LARGE SCALE GENOMIC DNA]</scope>
    <source>
        <strain evidence="4">JCM 4855</strain>
    </source>
</reference>
<dbReference type="InterPro" id="IPR010872">
    <property type="entry name" value="MDMPI_C-term_domain"/>
</dbReference>
<dbReference type="InterPro" id="IPR024344">
    <property type="entry name" value="MDMPI_metal-binding"/>
</dbReference>
<feature type="domain" description="MDMPI C-terminal" evidence="1">
    <location>
        <begin position="155"/>
        <end position="232"/>
    </location>
</feature>
<dbReference type="Proteomes" id="UP001596409">
    <property type="component" value="Unassembled WGS sequence"/>
</dbReference>
<feature type="domain" description="Mycothiol-dependent maleylpyruvate isomerase metal-binding" evidence="2">
    <location>
        <begin position="16"/>
        <end position="148"/>
    </location>
</feature>
<dbReference type="NCBIfam" id="TIGR03083">
    <property type="entry name" value="maleylpyruvate isomerase family mycothiol-dependent enzyme"/>
    <property type="match status" value="1"/>
</dbReference>
<dbReference type="RefSeq" id="WP_189870901.1">
    <property type="nucleotide sequence ID" value="NZ_BMWA01000007.1"/>
</dbReference>
<sequence length="235" mass="24933">MARTFDEARDWMRLGTALLVGAADPDDAVLDAPSTLPGWSRKHVVAHVAANAEALGNLVHWAATGDKTPMYASPEERAAGIEKGAALPAAELTAWLRRSAQELETAMAALGDERWRAEVVTAQGRTVPATELPWMRSREVCVHAVDLAKGVTFADLPARFLAALCDDVVAKRAAGSGPALVLVPTDYEARWELPGTGDPVEVTGPLHELTAFLTGRPASPTTRHGGPVPVLGPWL</sequence>
<keyword evidence="4" id="KW-1185">Reference proteome</keyword>
<dbReference type="Pfam" id="PF07398">
    <property type="entry name" value="MDMPI_C"/>
    <property type="match status" value="1"/>
</dbReference>
<accession>A0ABW2DR55</accession>
<evidence type="ECO:0000313" key="4">
    <source>
        <dbReference type="Proteomes" id="UP001596409"/>
    </source>
</evidence>
<organism evidence="3 4">
    <name type="scientific">Streptomyces viridiviolaceus</name>
    <dbReference type="NCBI Taxonomy" id="68282"/>
    <lineage>
        <taxon>Bacteria</taxon>
        <taxon>Bacillati</taxon>
        <taxon>Actinomycetota</taxon>
        <taxon>Actinomycetes</taxon>
        <taxon>Kitasatosporales</taxon>
        <taxon>Streptomycetaceae</taxon>
        <taxon>Streptomyces</taxon>
    </lineage>
</organism>
<evidence type="ECO:0000313" key="3">
    <source>
        <dbReference type="EMBL" id="MFC7010184.1"/>
    </source>
</evidence>
<protein>
    <submittedName>
        <fullName evidence="3">Maleylpyruvate isomerase family mycothiol-dependent enzyme</fullName>
    </submittedName>
</protein>
<dbReference type="SUPFAM" id="SSF109854">
    <property type="entry name" value="DinB/YfiT-like putative metalloenzymes"/>
    <property type="match status" value="1"/>
</dbReference>
<proteinExistence type="predicted"/>
<dbReference type="InterPro" id="IPR036527">
    <property type="entry name" value="SCP2_sterol-bd_dom_sf"/>
</dbReference>
<dbReference type="Gene3D" id="1.20.120.450">
    <property type="entry name" value="dinb family like domain"/>
    <property type="match status" value="1"/>
</dbReference>
<dbReference type="EMBL" id="JBHSYM010000001">
    <property type="protein sequence ID" value="MFC7010184.1"/>
    <property type="molecule type" value="Genomic_DNA"/>
</dbReference>
<name>A0ABW2DR55_9ACTN</name>
<dbReference type="InterPro" id="IPR017517">
    <property type="entry name" value="Maleyloyr_isom"/>
</dbReference>
<dbReference type="InterPro" id="IPR034660">
    <property type="entry name" value="DinB/YfiT-like"/>
</dbReference>
<comment type="caution">
    <text evidence="3">The sequence shown here is derived from an EMBL/GenBank/DDBJ whole genome shotgun (WGS) entry which is preliminary data.</text>
</comment>
<dbReference type="SUPFAM" id="SSF55718">
    <property type="entry name" value="SCP-like"/>
    <property type="match status" value="1"/>
</dbReference>
<dbReference type="Pfam" id="PF11716">
    <property type="entry name" value="MDMPI_N"/>
    <property type="match status" value="1"/>
</dbReference>
<evidence type="ECO:0000259" key="2">
    <source>
        <dbReference type="Pfam" id="PF11716"/>
    </source>
</evidence>
<evidence type="ECO:0000259" key="1">
    <source>
        <dbReference type="Pfam" id="PF07398"/>
    </source>
</evidence>